<gene>
    <name evidence="2" type="ORF">SBFV3_gp20</name>
</gene>
<dbReference type="GO" id="GO:0008168">
    <property type="term" value="F:methyltransferase activity"/>
    <property type="evidence" value="ECO:0007669"/>
    <property type="project" value="UniProtKB-KW"/>
</dbReference>
<dbReference type="SUPFAM" id="SSF53335">
    <property type="entry name" value="S-adenosyl-L-methionine-dependent methyltransferases"/>
    <property type="match status" value="1"/>
</dbReference>
<dbReference type="Proteomes" id="UP000269193">
    <property type="component" value="Segment"/>
</dbReference>
<dbReference type="EMBL" id="MK064564">
    <property type="protein sequence ID" value="AZI75855.1"/>
    <property type="molecule type" value="Genomic_DNA"/>
</dbReference>
<keyword evidence="1" id="KW-1133">Transmembrane helix</keyword>
<keyword evidence="2" id="KW-0808">Transferase</keyword>
<organism evidence="2 3">
    <name type="scientific">Sulfolobales Beppu filamentous virus 3</name>
    <dbReference type="NCBI Taxonomy" id="2493124"/>
    <lineage>
        <taxon>Viruses</taxon>
        <taxon>Adnaviria</taxon>
        <taxon>Zilligvirae</taxon>
        <taxon>Taleaviricota</taxon>
        <taxon>Tokiviricetes</taxon>
        <taxon>Ligamenvirales</taxon>
        <taxon>Lipothrixviridae</taxon>
        <taxon>Deltalipothrixvirus</taxon>
        <taxon>Deltalipothrixvirus beppuense</taxon>
        <taxon>Deltalipothrixvirus SBFV3</taxon>
    </lineage>
</organism>
<keyword evidence="2" id="KW-0489">Methyltransferase</keyword>
<keyword evidence="1" id="KW-0812">Transmembrane</keyword>
<evidence type="ECO:0000313" key="2">
    <source>
        <dbReference type="EMBL" id="AZI75855.1"/>
    </source>
</evidence>
<reference evidence="2 3" key="1">
    <citation type="journal article" date="2018" name="Environ. Microbiol.">
        <title>New archaeal viruses discovered by metagenomic analysis of viral communities in enrichment cultures.</title>
        <authorList>
            <person name="Liu Y."/>
            <person name="Brandt D."/>
            <person name="Ishino S."/>
            <person name="Ishino Y."/>
            <person name="Koonin E.V."/>
            <person name="Kalinowski J."/>
            <person name="Krupovic M."/>
            <person name="Prangishvili D."/>
        </authorList>
    </citation>
    <scope>NUCLEOTIDE SEQUENCE [LARGE SCALE GENOMIC DNA]</scope>
</reference>
<sequence length="163" mass="19263">MSSNFPNYRKYFSDRGCDYWYEYDNSYGFLDVKGKKIVIVGADCGSSALYFLLHGAVYIIQYEKDEERRKRWDEVCRYFNICDKAVMNGEWNNEYPDADVFIMDCEGCESSLDVDKLSKYTTWCIAVHQWTQNRVELLRKLIRYGVKLRYVSDDGNEIMVCST</sequence>
<keyword evidence="1" id="KW-0472">Membrane</keyword>
<evidence type="ECO:0000256" key="1">
    <source>
        <dbReference type="SAM" id="Phobius"/>
    </source>
</evidence>
<evidence type="ECO:0000313" key="3">
    <source>
        <dbReference type="Proteomes" id="UP000269193"/>
    </source>
</evidence>
<name>A0A3Q8Q3U7_9VIRU</name>
<proteinExistence type="predicted"/>
<keyword evidence="3" id="KW-1185">Reference proteome</keyword>
<dbReference type="InterPro" id="IPR029063">
    <property type="entry name" value="SAM-dependent_MTases_sf"/>
</dbReference>
<protein>
    <submittedName>
        <fullName evidence="2">Putative SAM-dependent methyltransferase</fullName>
    </submittedName>
</protein>
<dbReference type="GO" id="GO:0032259">
    <property type="term" value="P:methylation"/>
    <property type="evidence" value="ECO:0007669"/>
    <property type="project" value="UniProtKB-KW"/>
</dbReference>
<feature type="transmembrane region" description="Helical" evidence="1">
    <location>
        <begin position="37"/>
        <end position="60"/>
    </location>
</feature>
<accession>A0A3Q8Q3U7</accession>